<dbReference type="AlphaFoldDB" id="A0A446BQU7"/>
<organism evidence="2 3">
    <name type="scientific">Thermothielavioides terrestris</name>
    <dbReference type="NCBI Taxonomy" id="2587410"/>
    <lineage>
        <taxon>Eukaryota</taxon>
        <taxon>Fungi</taxon>
        <taxon>Dikarya</taxon>
        <taxon>Ascomycota</taxon>
        <taxon>Pezizomycotina</taxon>
        <taxon>Sordariomycetes</taxon>
        <taxon>Sordariomycetidae</taxon>
        <taxon>Sordariales</taxon>
        <taxon>Chaetomiaceae</taxon>
        <taxon>Thermothielavioides</taxon>
    </lineage>
</organism>
<evidence type="ECO:0000313" key="3">
    <source>
        <dbReference type="Proteomes" id="UP000289323"/>
    </source>
</evidence>
<proteinExistence type="predicted"/>
<evidence type="ECO:0000256" key="1">
    <source>
        <dbReference type="SAM" id="SignalP"/>
    </source>
</evidence>
<keyword evidence="1" id="KW-0732">Signal</keyword>
<dbReference type="Proteomes" id="UP000289323">
    <property type="component" value="Unassembled WGS sequence"/>
</dbReference>
<reference evidence="2 3" key="1">
    <citation type="submission" date="2018-04" db="EMBL/GenBank/DDBJ databases">
        <authorList>
            <person name="Huttner S."/>
            <person name="Dainat J."/>
        </authorList>
    </citation>
    <scope>NUCLEOTIDE SEQUENCE [LARGE SCALE GENOMIC DNA]</scope>
</reference>
<dbReference type="EMBL" id="OUUZ01000013">
    <property type="protein sequence ID" value="SPQ24873.1"/>
    <property type="molecule type" value="Genomic_DNA"/>
</dbReference>
<accession>A0A446BQU7</accession>
<feature type="signal peptide" evidence="1">
    <location>
        <begin position="1"/>
        <end position="21"/>
    </location>
</feature>
<feature type="chain" id="PRO_5018973928" evidence="1">
    <location>
        <begin position="22"/>
        <end position="175"/>
    </location>
</feature>
<sequence>MKTSSVAVLSTALAAASAAAAASTEPVAWWDPIRNVTCTGSADGHITCQAGEVEALLKPHDKLDTNTATPTTALHTLPLAQGGAQGAQEVHKAQGARRAGGEKSAAQALQTRADDAAAITCSGDGQARSLGCFTSCLAQGFCVAVCDAESVCRCSCKDGAVAGGVVCSAGTAAKC</sequence>
<protein>
    <submittedName>
        <fullName evidence="2">E839cdec-b440-45e8-a1ea-1a8c07e7e9ad</fullName>
    </submittedName>
</protein>
<name>A0A446BQU7_9PEZI</name>
<evidence type="ECO:0000313" key="2">
    <source>
        <dbReference type="EMBL" id="SPQ24873.1"/>
    </source>
</evidence>
<gene>
    <name evidence="2" type="ORF">TT172_LOCUS7292</name>
</gene>